<dbReference type="PROSITE" id="PS51257">
    <property type="entry name" value="PROKAR_LIPOPROTEIN"/>
    <property type="match status" value="1"/>
</dbReference>
<dbReference type="EMBL" id="QPJW01000008">
    <property type="protein sequence ID" value="RCX17814.1"/>
    <property type="molecule type" value="Genomic_DNA"/>
</dbReference>
<feature type="region of interest" description="Disordered" evidence="1">
    <location>
        <begin position="36"/>
        <end position="59"/>
    </location>
</feature>
<evidence type="ECO:0000313" key="3">
    <source>
        <dbReference type="EMBL" id="RCX17814.1"/>
    </source>
</evidence>
<feature type="signal peptide" evidence="2">
    <location>
        <begin position="1"/>
        <end position="25"/>
    </location>
</feature>
<dbReference type="OrthoDB" id="2606374at2"/>
<evidence type="ECO:0000313" key="4">
    <source>
        <dbReference type="Proteomes" id="UP000253090"/>
    </source>
</evidence>
<name>A0A369BDR9_9BACL</name>
<comment type="caution">
    <text evidence="3">The sequence shown here is derived from an EMBL/GenBank/DDBJ whole genome shotgun (WGS) entry which is preliminary data.</text>
</comment>
<evidence type="ECO:0000256" key="2">
    <source>
        <dbReference type="SAM" id="SignalP"/>
    </source>
</evidence>
<feature type="compositionally biased region" description="Low complexity" evidence="1">
    <location>
        <begin position="37"/>
        <end position="58"/>
    </location>
</feature>
<keyword evidence="4" id="KW-1185">Reference proteome</keyword>
<sequence>MTICKNFYSRHLPGFLILLTCAIIAAGCSKQEISGNPPVSEPGSSLGSSPSPVSGAPVKVQAEQAGANTAETVVPGRYLISNYSPSNAGVAEITASPEDPGRYHLSVSVVRGYSHHIGSMESDFVWDGELGRFRLTDEEYEDVDLEFAENSLTVDYEGEGFGGANAEPKGTYYLSNTGAEDAPFLTGLFDLTGLQEAYRHGLSDVYSYELDEEMLLLLVRSRDNEDRSEIAEERLALYDGSSRSLEALGEASEPHMTSNRELLLSLGADEHLIYQVLYKTYNDRLLSLEMGKFDEGRPGFHDTDDYRLSEQEAFYIATGVEGTTRFESNARDENDIGSIFIAEVDSVNEETLTVRFYELVRDGEGEEHIVNTDRLEVNRASGRVD</sequence>
<feature type="chain" id="PRO_5039632469" evidence="2">
    <location>
        <begin position="26"/>
        <end position="385"/>
    </location>
</feature>
<dbReference type="RefSeq" id="WP_114497908.1">
    <property type="nucleotide sequence ID" value="NZ_QPJW01000008.1"/>
</dbReference>
<evidence type="ECO:0000256" key="1">
    <source>
        <dbReference type="SAM" id="MobiDB-lite"/>
    </source>
</evidence>
<proteinExistence type="predicted"/>
<organism evidence="3 4">
    <name type="scientific">Fontibacillus phaseoli</name>
    <dbReference type="NCBI Taxonomy" id="1416533"/>
    <lineage>
        <taxon>Bacteria</taxon>
        <taxon>Bacillati</taxon>
        <taxon>Bacillota</taxon>
        <taxon>Bacilli</taxon>
        <taxon>Bacillales</taxon>
        <taxon>Paenibacillaceae</taxon>
        <taxon>Fontibacillus</taxon>
    </lineage>
</organism>
<keyword evidence="2" id="KW-0732">Signal</keyword>
<reference evidence="3 4" key="1">
    <citation type="submission" date="2018-07" db="EMBL/GenBank/DDBJ databases">
        <title>Genomic Encyclopedia of Type Strains, Phase III (KMG-III): the genomes of soil and plant-associated and newly described type strains.</title>
        <authorList>
            <person name="Whitman W."/>
        </authorList>
    </citation>
    <scope>NUCLEOTIDE SEQUENCE [LARGE SCALE GENOMIC DNA]</scope>
    <source>
        <strain evidence="3 4">CECT 8333</strain>
    </source>
</reference>
<dbReference type="AlphaFoldDB" id="A0A369BDR9"/>
<gene>
    <name evidence="3" type="ORF">DFP94_108175</name>
</gene>
<accession>A0A369BDR9</accession>
<protein>
    <submittedName>
        <fullName evidence="3">Uncharacterized protein</fullName>
    </submittedName>
</protein>
<dbReference type="Proteomes" id="UP000253090">
    <property type="component" value="Unassembled WGS sequence"/>
</dbReference>